<dbReference type="AlphaFoldDB" id="A0AAD7J397"/>
<proteinExistence type="predicted"/>
<reference evidence="1" key="1">
    <citation type="submission" date="2023-03" db="EMBL/GenBank/DDBJ databases">
        <title>Massive genome expansion in bonnet fungi (Mycena s.s.) driven by repeated elements and novel gene families across ecological guilds.</title>
        <authorList>
            <consortium name="Lawrence Berkeley National Laboratory"/>
            <person name="Harder C.B."/>
            <person name="Miyauchi S."/>
            <person name="Viragh M."/>
            <person name="Kuo A."/>
            <person name="Thoen E."/>
            <person name="Andreopoulos B."/>
            <person name="Lu D."/>
            <person name="Skrede I."/>
            <person name="Drula E."/>
            <person name="Henrissat B."/>
            <person name="Morin E."/>
            <person name="Kohler A."/>
            <person name="Barry K."/>
            <person name="LaButti K."/>
            <person name="Morin E."/>
            <person name="Salamov A."/>
            <person name="Lipzen A."/>
            <person name="Mereny Z."/>
            <person name="Hegedus B."/>
            <person name="Baldrian P."/>
            <person name="Stursova M."/>
            <person name="Weitz H."/>
            <person name="Taylor A."/>
            <person name="Grigoriev I.V."/>
            <person name="Nagy L.G."/>
            <person name="Martin F."/>
            <person name="Kauserud H."/>
        </authorList>
    </citation>
    <scope>NUCLEOTIDE SEQUENCE</scope>
    <source>
        <strain evidence="1">CBHHK188m</strain>
    </source>
</reference>
<accession>A0AAD7J397</accession>
<sequence length="78" mass="8603">AREKAAQRKNYGSAKTHQKLARLFREQEGKDVYEWQIDVAEALILGLDVVVIAGTGATGKTISFMLPMLLHRATSLCS</sequence>
<evidence type="ECO:0000313" key="1">
    <source>
        <dbReference type="EMBL" id="KAJ7756064.1"/>
    </source>
</evidence>
<dbReference type="EMBL" id="JARJLG010000062">
    <property type="protein sequence ID" value="KAJ7756064.1"/>
    <property type="molecule type" value="Genomic_DNA"/>
</dbReference>
<protein>
    <recommendedName>
        <fullName evidence="3">DEAD/DEAH box helicase domain-containing protein</fullName>
    </recommendedName>
</protein>
<gene>
    <name evidence="1" type="ORF">DFH07DRAFT_742861</name>
</gene>
<keyword evidence="2" id="KW-1185">Reference proteome</keyword>
<evidence type="ECO:0000313" key="2">
    <source>
        <dbReference type="Proteomes" id="UP001215280"/>
    </source>
</evidence>
<dbReference type="Proteomes" id="UP001215280">
    <property type="component" value="Unassembled WGS sequence"/>
</dbReference>
<organism evidence="1 2">
    <name type="scientific">Mycena maculata</name>
    <dbReference type="NCBI Taxonomy" id="230809"/>
    <lineage>
        <taxon>Eukaryota</taxon>
        <taxon>Fungi</taxon>
        <taxon>Dikarya</taxon>
        <taxon>Basidiomycota</taxon>
        <taxon>Agaricomycotina</taxon>
        <taxon>Agaricomycetes</taxon>
        <taxon>Agaricomycetidae</taxon>
        <taxon>Agaricales</taxon>
        <taxon>Marasmiineae</taxon>
        <taxon>Mycenaceae</taxon>
        <taxon>Mycena</taxon>
    </lineage>
</organism>
<dbReference type="Gene3D" id="3.40.50.300">
    <property type="entry name" value="P-loop containing nucleotide triphosphate hydrolases"/>
    <property type="match status" value="1"/>
</dbReference>
<feature type="non-terminal residue" evidence="1">
    <location>
        <position position="78"/>
    </location>
</feature>
<evidence type="ECO:0008006" key="3">
    <source>
        <dbReference type="Google" id="ProtNLM"/>
    </source>
</evidence>
<dbReference type="SUPFAM" id="SSF52540">
    <property type="entry name" value="P-loop containing nucleoside triphosphate hydrolases"/>
    <property type="match status" value="1"/>
</dbReference>
<dbReference type="InterPro" id="IPR027417">
    <property type="entry name" value="P-loop_NTPase"/>
</dbReference>
<comment type="caution">
    <text evidence="1">The sequence shown here is derived from an EMBL/GenBank/DDBJ whole genome shotgun (WGS) entry which is preliminary data.</text>
</comment>
<name>A0AAD7J397_9AGAR</name>